<keyword evidence="2" id="KW-0472">Membrane</keyword>
<gene>
    <name evidence="3" type="ORF">QBC41DRAFT_302420</name>
</gene>
<sequence>MTTTSSVTTALQSVMMGALLNIRNPDPKVNDDSNRSGSNRGNRVDCARLSDEEKEQHPECKAADALVAAVDRGGPDRLLAIYIICAWLGIWAIAWGWEKWAARRQESKEEEEEEWEGEKKEEREVERPTNWTITWKAFLWSTVVGAAVWFLVKYWKKKSKAKHERLDNQVINDVEGQYEMTERSPKKKT</sequence>
<feature type="compositionally biased region" description="Basic and acidic residues" evidence="1">
    <location>
        <begin position="25"/>
        <end position="34"/>
    </location>
</feature>
<protein>
    <recommendedName>
        <fullName evidence="5">Transmembrane protein</fullName>
    </recommendedName>
</protein>
<name>A0AA39ZEM8_9PEZI</name>
<evidence type="ECO:0000256" key="2">
    <source>
        <dbReference type="SAM" id="Phobius"/>
    </source>
</evidence>
<dbReference type="Proteomes" id="UP001174997">
    <property type="component" value="Unassembled WGS sequence"/>
</dbReference>
<reference evidence="3" key="1">
    <citation type="submission" date="2023-06" db="EMBL/GenBank/DDBJ databases">
        <title>Genome-scale phylogeny and comparative genomics of the fungal order Sordariales.</title>
        <authorList>
            <consortium name="Lawrence Berkeley National Laboratory"/>
            <person name="Hensen N."/>
            <person name="Bonometti L."/>
            <person name="Westerberg I."/>
            <person name="Brannstrom I.O."/>
            <person name="Guillou S."/>
            <person name="Cros-Aarteil S."/>
            <person name="Calhoun S."/>
            <person name="Haridas S."/>
            <person name="Kuo A."/>
            <person name="Mondo S."/>
            <person name="Pangilinan J."/>
            <person name="Riley R."/>
            <person name="Labutti K."/>
            <person name="Andreopoulos B."/>
            <person name="Lipzen A."/>
            <person name="Chen C."/>
            <person name="Yanf M."/>
            <person name="Daum C."/>
            <person name="Ng V."/>
            <person name="Clum A."/>
            <person name="Steindorff A."/>
            <person name="Ohm R."/>
            <person name="Martin F."/>
            <person name="Silar P."/>
            <person name="Natvig D."/>
            <person name="Lalanne C."/>
            <person name="Gautier V."/>
            <person name="Ament-Velasquez S.L."/>
            <person name="Kruys A."/>
            <person name="Hutchinson M.I."/>
            <person name="Powell A.J."/>
            <person name="Barry K."/>
            <person name="Miller A.N."/>
            <person name="Grigoriev I.V."/>
            <person name="Debuchy R."/>
            <person name="Gladieux P."/>
            <person name="Thoren M.H."/>
            <person name="Johannesson H."/>
        </authorList>
    </citation>
    <scope>NUCLEOTIDE SEQUENCE</scope>
    <source>
        <strain evidence="3">CBS 307.81</strain>
    </source>
</reference>
<comment type="caution">
    <text evidence="3">The sequence shown here is derived from an EMBL/GenBank/DDBJ whole genome shotgun (WGS) entry which is preliminary data.</text>
</comment>
<evidence type="ECO:0008006" key="5">
    <source>
        <dbReference type="Google" id="ProtNLM"/>
    </source>
</evidence>
<organism evidence="3 4">
    <name type="scientific">Cercophora samala</name>
    <dbReference type="NCBI Taxonomy" id="330535"/>
    <lineage>
        <taxon>Eukaryota</taxon>
        <taxon>Fungi</taxon>
        <taxon>Dikarya</taxon>
        <taxon>Ascomycota</taxon>
        <taxon>Pezizomycotina</taxon>
        <taxon>Sordariomycetes</taxon>
        <taxon>Sordariomycetidae</taxon>
        <taxon>Sordariales</taxon>
        <taxon>Lasiosphaeriaceae</taxon>
        <taxon>Cercophora</taxon>
    </lineage>
</organism>
<evidence type="ECO:0000313" key="4">
    <source>
        <dbReference type="Proteomes" id="UP001174997"/>
    </source>
</evidence>
<accession>A0AA39ZEM8</accession>
<feature type="transmembrane region" description="Helical" evidence="2">
    <location>
        <begin position="137"/>
        <end position="155"/>
    </location>
</feature>
<evidence type="ECO:0000313" key="3">
    <source>
        <dbReference type="EMBL" id="KAK0669587.1"/>
    </source>
</evidence>
<keyword evidence="2" id="KW-0812">Transmembrane</keyword>
<feature type="region of interest" description="Disordered" evidence="1">
    <location>
        <begin position="22"/>
        <end position="44"/>
    </location>
</feature>
<evidence type="ECO:0000256" key="1">
    <source>
        <dbReference type="SAM" id="MobiDB-lite"/>
    </source>
</evidence>
<keyword evidence="4" id="KW-1185">Reference proteome</keyword>
<proteinExistence type="predicted"/>
<keyword evidence="2" id="KW-1133">Transmembrane helix</keyword>
<feature type="transmembrane region" description="Helical" evidence="2">
    <location>
        <begin position="79"/>
        <end position="97"/>
    </location>
</feature>
<dbReference type="EMBL" id="JAULSY010000041">
    <property type="protein sequence ID" value="KAK0669587.1"/>
    <property type="molecule type" value="Genomic_DNA"/>
</dbReference>
<dbReference type="AlphaFoldDB" id="A0AA39ZEM8"/>